<dbReference type="Pfam" id="PF13419">
    <property type="entry name" value="HAD_2"/>
    <property type="match status" value="1"/>
</dbReference>
<proteinExistence type="predicted"/>
<gene>
    <name evidence="7" type="ORF">UABAM_04084</name>
</gene>
<dbReference type="NCBIfam" id="TIGR01549">
    <property type="entry name" value="HAD-SF-IA-v1"/>
    <property type="match status" value="1"/>
</dbReference>
<evidence type="ECO:0000256" key="1">
    <source>
        <dbReference type="ARBA" id="ARBA00001946"/>
    </source>
</evidence>
<dbReference type="PANTHER" id="PTHR46470">
    <property type="entry name" value="N-ACYLNEURAMINATE-9-PHOSPHATASE"/>
    <property type="match status" value="1"/>
</dbReference>
<accession>A0A5S9IPK5</accession>
<dbReference type="InterPro" id="IPR051400">
    <property type="entry name" value="HAD-like_hydrolase"/>
</dbReference>
<dbReference type="InterPro" id="IPR036412">
    <property type="entry name" value="HAD-like_sf"/>
</dbReference>
<dbReference type="EMBL" id="AP019860">
    <property type="protein sequence ID" value="BBM85709.1"/>
    <property type="molecule type" value="Genomic_DNA"/>
</dbReference>
<reference evidence="7 8" key="1">
    <citation type="submission" date="2019-08" db="EMBL/GenBank/DDBJ databases">
        <title>Complete genome sequence of Candidatus Uab amorphum.</title>
        <authorList>
            <person name="Shiratori T."/>
            <person name="Suzuki S."/>
            <person name="Kakizawa Y."/>
            <person name="Ishida K."/>
        </authorList>
    </citation>
    <scope>NUCLEOTIDE SEQUENCE [LARGE SCALE GENOMIC DNA]</scope>
    <source>
        <strain evidence="7 8">SRT547</strain>
    </source>
</reference>
<evidence type="ECO:0000256" key="2">
    <source>
        <dbReference type="ARBA" id="ARBA00003513"/>
    </source>
</evidence>
<evidence type="ECO:0000313" key="8">
    <source>
        <dbReference type="Proteomes" id="UP000326354"/>
    </source>
</evidence>
<evidence type="ECO:0000256" key="5">
    <source>
        <dbReference type="ARBA" id="ARBA00022801"/>
    </source>
</evidence>
<dbReference type="Proteomes" id="UP000326354">
    <property type="component" value="Chromosome"/>
</dbReference>
<keyword evidence="5" id="KW-0378">Hydrolase</keyword>
<dbReference type="Gene3D" id="3.40.50.1000">
    <property type="entry name" value="HAD superfamily/HAD-like"/>
    <property type="match status" value="1"/>
</dbReference>
<dbReference type="InterPro" id="IPR006439">
    <property type="entry name" value="HAD-SF_hydro_IA"/>
</dbReference>
<dbReference type="AlphaFoldDB" id="A0A5S9IPK5"/>
<evidence type="ECO:0000256" key="3">
    <source>
        <dbReference type="ARBA" id="ARBA00019531"/>
    </source>
</evidence>
<dbReference type="GO" id="GO:0046872">
    <property type="term" value="F:metal ion binding"/>
    <property type="evidence" value="ECO:0007669"/>
    <property type="project" value="UniProtKB-KW"/>
</dbReference>
<dbReference type="InterPro" id="IPR011950">
    <property type="entry name" value="HAD-SF_hydro_IA_CTE7"/>
</dbReference>
<dbReference type="OrthoDB" id="9797415at2"/>
<dbReference type="SUPFAM" id="SSF56784">
    <property type="entry name" value="HAD-like"/>
    <property type="match status" value="1"/>
</dbReference>
<dbReference type="SFLD" id="SFLDS00003">
    <property type="entry name" value="Haloacid_Dehalogenase"/>
    <property type="match status" value="1"/>
</dbReference>
<dbReference type="GO" id="GO:0044281">
    <property type="term" value="P:small molecule metabolic process"/>
    <property type="evidence" value="ECO:0007669"/>
    <property type="project" value="UniProtKB-ARBA"/>
</dbReference>
<dbReference type="SFLD" id="SFLDG01129">
    <property type="entry name" value="C1.5:_HAD__Beta-PGM__Phosphata"/>
    <property type="match status" value="1"/>
</dbReference>
<evidence type="ECO:0000313" key="7">
    <source>
        <dbReference type="EMBL" id="BBM85709.1"/>
    </source>
</evidence>
<comment type="cofactor">
    <cofactor evidence="1">
        <name>Mg(2+)</name>
        <dbReference type="ChEBI" id="CHEBI:18420"/>
    </cofactor>
</comment>
<name>A0A5S9IPK5_UABAM</name>
<dbReference type="InterPro" id="IPR023214">
    <property type="entry name" value="HAD_sf"/>
</dbReference>
<dbReference type="KEGG" id="uam:UABAM_04084"/>
<sequence length="242" mass="27958">MKKKLHAVLFDLDETLFSTSDFTRLARFNAVQAMVDLGLDIPVQTLFDELQEVVSEFSSNYNYHYNKLLLRFPEKYFTSLNKTALITTAIIAYHDTKYKYLTPFPDAVNFIEKMHKKNAYLGVVTAGLTIKQFEKLLRLDLYKYFDPHIYVSEEIGVSKPNVKLFEMSCMGMNIDPKFTMYVGDNPTMDIDPCNKLGMTTVLIKKGGKYLKVKGETKADYECEDFSELYKIVDQEFDLVVKS</sequence>
<evidence type="ECO:0000256" key="4">
    <source>
        <dbReference type="ARBA" id="ARBA00022723"/>
    </source>
</evidence>
<protein>
    <recommendedName>
        <fullName evidence="3">Glyceraldehyde 3-phosphate phosphatase</fullName>
    </recommendedName>
</protein>
<evidence type="ECO:0000256" key="6">
    <source>
        <dbReference type="ARBA" id="ARBA00022842"/>
    </source>
</evidence>
<dbReference type="Gene3D" id="1.10.150.520">
    <property type="match status" value="1"/>
</dbReference>
<comment type="function">
    <text evidence="2">Catalyzes the dephosphorylation of D,L-glyceraldehyde 3-phosphate in vitro.</text>
</comment>
<dbReference type="NCBIfam" id="TIGR02253">
    <property type="entry name" value="CTE7"/>
    <property type="match status" value="1"/>
</dbReference>
<dbReference type="RefSeq" id="WP_151969799.1">
    <property type="nucleotide sequence ID" value="NZ_AP019860.1"/>
</dbReference>
<keyword evidence="6" id="KW-0460">Magnesium</keyword>
<keyword evidence="8" id="KW-1185">Reference proteome</keyword>
<organism evidence="7 8">
    <name type="scientific">Uabimicrobium amorphum</name>
    <dbReference type="NCBI Taxonomy" id="2596890"/>
    <lineage>
        <taxon>Bacteria</taxon>
        <taxon>Pseudomonadati</taxon>
        <taxon>Planctomycetota</taxon>
        <taxon>Candidatus Uabimicrobiia</taxon>
        <taxon>Candidatus Uabimicrobiales</taxon>
        <taxon>Candidatus Uabimicrobiaceae</taxon>
        <taxon>Candidatus Uabimicrobium</taxon>
    </lineage>
</organism>
<dbReference type="GO" id="GO:0016791">
    <property type="term" value="F:phosphatase activity"/>
    <property type="evidence" value="ECO:0007669"/>
    <property type="project" value="TreeGrafter"/>
</dbReference>
<keyword evidence="4" id="KW-0479">Metal-binding</keyword>
<dbReference type="InterPro" id="IPR041492">
    <property type="entry name" value="HAD_2"/>
</dbReference>
<dbReference type="PANTHER" id="PTHR46470:SF2">
    <property type="entry name" value="GLYCERALDEHYDE 3-PHOSPHATE PHOSPHATASE"/>
    <property type="match status" value="1"/>
</dbReference>